<dbReference type="Pfam" id="PF16845">
    <property type="entry name" value="SQAPI"/>
    <property type="match status" value="1"/>
</dbReference>
<keyword evidence="6" id="KW-1185">Reference proteome</keyword>
<dbReference type="EMBL" id="LWDX02028858">
    <property type="protein sequence ID" value="OEL28918.1"/>
    <property type="molecule type" value="Genomic_DNA"/>
</dbReference>
<feature type="domain" description="Cystatin" evidence="4">
    <location>
        <begin position="17"/>
        <end position="97"/>
    </location>
</feature>
<keyword evidence="2" id="KW-0646">Protease inhibitor</keyword>
<dbReference type="CDD" id="cd00042">
    <property type="entry name" value="CY"/>
    <property type="match status" value="1"/>
</dbReference>
<evidence type="ECO:0000256" key="1">
    <source>
        <dbReference type="ARBA" id="ARBA00007233"/>
    </source>
</evidence>
<evidence type="ECO:0000256" key="3">
    <source>
        <dbReference type="ARBA" id="ARBA00022704"/>
    </source>
</evidence>
<evidence type="ECO:0000313" key="5">
    <source>
        <dbReference type="EMBL" id="OEL28918.1"/>
    </source>
</evidence>
<proteinExistence type="inferred from homology"/>
<name>A0A1E5VUW6_9POAL</name>
<dbReference type="Proteomes" id="UP000095767">
    <property type="component" value="Unassembled WGS sequence"/>
</dbReference>
<sequence>MPTTVVSSQEWDPLPVVSAPLVQELGKWAVKEHDKKAKDNLKFKQVVSGEEMDNQQLGMKYHFVIDALDGNGKGRKYEAVLAEQVWLDRRILISFNPAS</sequence>
<dbReference type="GO" id="GO:0004869">
    <property type="term" value="F:cysteine-type endopeptidase inhibitor activity"/>
    <property type="evidence" value="ECO:0007669"/>
    <property type="project" value="UniProtKB-KW"/>
</dbReference>
<evidence type="ECO:0000313" key="6">
    <source>
        <dbReference type="Proteomes" id="UP000095767"/>
    </source>
</evidence>
<protein>
    <recommendedName>
        <fullName evidence="4">Cystatin domain-containing protein</fullName>
    </recommendedName>
</protein>
<dbReference type="InterPro" id="IPR000010">
    <property type="entry name" value="Cystatin_dom"/>
</dbReference>
<dbReference type="PANTHER" id="PTHR47116">
    <property type="entry name" value="PHLOEM FILAMENT PROTEIN"/>
    <property type="match status" value="1"/>
</dbReference>
<dbReference type="Gene3D" id="3.10.450.10">
    <property type="match status" value="1"/>
</dbReference>
<evidence type="ECO:0000256" key="2">
    <source>
        <dbReference type="ARBA" id="ARBA00022690"/>
    </source>
</evidence>
<dbReference type="STRING" id="888268.A0A1E5VUW6"/>
<gene>
    <name evidence="5" type="ORF">BAE44_0010063</name>
</gene>
<dbReference type="AlphaFoldDB" id="A0A1E5VUW6"/>
<organism evidence="5 6">
    <name type="scientific">Dichanthelium oligosanthes</name>
    <dbReference type="NCBI Taxonomy" id="888268"/>
    <lineage>
        <taxon>Eukaryota</taxon>
        <taxon>Viridiplantae</taxon>
        <taxon>Streptophyta</taxon>
        <taxon>Embryophyta</taxon>
        <taxon>Tracheophyta</taxon>
        <taxon>Spermatophyta</taxon>
        <taxon>Magnoliopsida</taxon>
        <taxon>Liliopsida</taxon>
        <taxon>Poales</taxon>
        <taxon>Poaceae</taxon>
        <taxon>PACMAD clade</taxon>
        <taxon>Panicoideae</taxon>
        <taxon>Panicodae</taxon>
        <taxon>Paniceae</taxon>
        <taxon>Dichantheliinae</taxon>
        <taxon>Dichanthelium</taxon>
    </lineage>
</organism>
<comment type="similarity">
    <text evidence="1">Belongs to the cystatin family. Phytocystatin subfamily.</text>
</comment>
<evidence type="ECO:0000259" key="4">
    <source>
        <dbReference type="Pfam" id="PF16845"/>
    </source>
</evidence>
<keyword evidence="3" id="KW-0789">Thiol protease inhibitor</keyword>
<comment type="caution">
    <text evidence="5">The sequence shown here is derived from an EMBL/GenBank/DDBJ whole genome shotgun (WGS) entry which is preliminary data.</text>
</comment>
<dbReference type="InterPro" id="IPR027214">
    <property type="entry name" value="Cystatin"/>
</dbReference>
<reference evidence="5 6" key="1">
    <citation type="submission" date="2016-09" db="EMBL/GenBank/DDBJ databases">
        <title>The draft genome of Dichanthelium oligosanthes: A C3 panicoid grass species.</title>
        <authorList>
            <person name="Studer A.J."/>
            <person name="Schnable J.C."/>
            <person name="Brutnell T.P."/>
        </authorList>
    </citation>
    <scope>NUCLEOTIDE SEQUENCE [LARGE SCALE GENOMIC DNA]</scope>
    <source>
        <strain evidence="6">cv. Kellogg 1175</strain>
        <tissue evidence="5">Leaf</tissue>
    </source>
</reference>
<accession>A0A1E5VUW6</accession>
<dbReference type="InterPro" id="IPR046350">
    <property type="entry name" value="Cystatin_sf"/>
</dbReference>
<dbReference type="SUPFAM" id="SSF54403">
    <property type="entry name" value="Cystatin/monellin"/>
    <property type="match status" value="1"/>
</dbReference>
<dbReference type="OrthoDB" id="2016588at2759"/>